<keyword evidence="5" id="KW-0479">Metal-binding</keyword>
<keyword evidence="8" id="KW-0378">Hydrolase</keyword>
<dbReference type="Pfam" id="PF00098">
    <property type="entry name" value="zf-CCHC"/>
    <property type="match status" value="1"/>
</dbReference>
<dbReference type="SMART" id="SM00343">
    <property type="entry name" value="ZnF_C2HC"/>
    <property type="match status" value="1"/>
</dbReference>
<keyword evidence="13" id="KW-0548">Nucleotidyltransferase</keyword>
<feature type="domain" description="Integrase catalytic" evidence="19">
    <location>
        <begin position="460"/>
        <end position="634"/>
    </location>
</feature>
<evidence type="ECO:0000256" key="7">
    <source>
        <dbReference type="ARBA" id="ARBA00022759"/>
    </source>
</evidence>
<dbReference type="SUPFAM" id="SSF57756">
    <property type="entry name" value="Retrovirus zinc finger-like domains"/>
    <property type="match status" value="1"/>
</dbReference>
<evidence type="ECO:0000259" key="18">
    <source>
        <dbReference type="PROSITE" id="PS50158"/>
    </source>
</evidence>
<evidence type="ECO:0000256" key="4">
    <source>
        <dbReference type="ARBA" id="ARBA00022722"/>
    </source>
</evidence>
<evidence type="ECO:0000256" key="1">
    <source>
        <dbReference type="ARBA" id="ARBA00002180"/>
    </source>
</evidence>
<dbReference type="Pfam" id="PF13976">
    <property type="entry name" value="gag_pre-integrs"/>
    <property type="match status" value="1"/>
</dbReference>
<dbReference type="Pfam" id="PF25597">
    <property type="entry name" value="SH3_retrovirus"/>
    <property type="match status" value="1"/>
</dbReference>
<keyword evidence="2" id="KW-1188">Viral release from host cell</keyword>
<dbReference type="SUPFAM" id="SSF53098">
    <property type="entry name" value="Ribonuclease H-like"/>
    <property type="match status" value="1"/>
</dbReference>
<evidence type="ECO:0000256" key="3">
    <source>
        <dbReference type="ARBA" id="ARBA00022670"/>
    </source>
</evidence>
<dbReference type="InterPro" id="IPR012337">
    <property type="entry name" value="RNaseH-like_sf"/>
</dbReference>
<name>A0A0J7K4R5_LASNI</name>
<dbReference type="PROSITE" id="PS50158">
    <property type="entry name" value="ZF_CCHC"/>
    <property type="match status" value="1"/>
</dbReference>
<dbReference type="InterPro" id="IPR036397">
    <property type="entry name" value="RNaseH_sf"/>
</dbReference>
<sequence>MAGAHGIQSIEKLTEDNYESWKIQMKNVLVYNDLWGYVNGAVIKTADNTAAWTEKDQKTLELIVLSVSRGQLNHVKRAETSNAAWDDLKRVHESTGPVRKATLYKQLYRMKKESGITMNAYINDFTNKAEQLTEAGIKIPDDLLSIMLLSSLPNDFENFSIAIESRDEIPNIDSLKVKLLEEEARQNKRMGRNDSENGQKNDALLSHTHARDKQKRVNSTDKFAKQNQRKFTVKCFNCSKLGHKSADCRLKTKRGESNSKSDAMTAIVCNTEVSKSNEWFLDSGATRHMCNDNRKFTMLNDTERSKVFTAAEHCLDSSSTGEINLRVNNRGSKNNVKLEDTMFVPALRNNLMSVSTITDKGYTVVFDKKRATIKRKDGSTALTATKKNQLYVVNETNDHAMAAGDVNDDKMTRWHQRYGHLNIADLKNLKIKEMVKGVEFTTKTNEFRCDICDKSKIHIQPFKPSKNRETEVLNLVHSDICGPMNVESLAGSKYFVTFIDDFSRYTEVVMLRQRSDVLKAFRNYKRRVEKLTGRHIKKLRTDNGKEYLSNEFKKFFEDEGISRQLSVEYTPQQNGVAERANRTIIEMARCMLQQSGLPQSLWAEAVNTATFIRNRCPTKCLNDKTPIEAWTNKKPYVGFFRIFGSKVIALNKGPKRGKFLQKGEEYALVGYSDEAKAYRLWKPGTKTVIKSRDVKFHEKIHLIGNDWIKFPNNLNNDVSKKETLSIDTMPTNPKESEVNEEMANEYNQQLEDNDSEDEDDEITEKNEENRGNESRRGRGRPKLLKTGQRGRPKKIYQRTDVNNDPVNVAEVMNQSDRSA</sequence>
<keyword evidence="10" id="KW-0460">Magnesium</keyword>
<evidence type="ECO:0000256" key="17">
    <source>
        <dbReference type="SAM" id="MobiDB-lite"/>
    </source>
</evidence>
<dbReference type="GO" id="GO:0015074">
    <property type="term" value="P:DNA integration"/>
    <property type="evidence" value="ECO:0007669"/>
    <property type="project" value="UniProtKB-KW"/>
</dbReference>
<dbReference type="Pfam" id="PF00665">
    <property type="entry name" value="rve"/>
    <property type="match status" value="1"/>
</dbReference>
<evidence type="ECO:0000256" key="9">
    <source>
        <dbReference type="ARBA" id="ARBA00022840"/>
    </source>
</evidence>
<comment type="function">
    <text evidence="1">The aspartyl protease (PR) mediates the proteolytic cleavages of the Gag and Gag-Pol polyproteins after assembly of the VLP.</text>
</comment>
<feature type="domain" description="CCHC-type" evidence="18">
    <location>
        <begin position="234"/>
        <end position="249"/>
    </location>
</feature>
<dbReference type="Pfam" id="PF22936">
    <property type="entry name" value="Pol_BBD"/>
    <property type="match status" value="1"/>
</dbReference>
<evidence type="ECO:0000259" key="19">
    <source>
        <dbReference type="PROSITE" id="PS50994"/>
    </source>
</evidence>
<dbReference type="GO" id="GO:0004519">
    <property type="term" value="F:endonuclease activity"/>
    <property type="evidence" value="ECO:0007669"/>
    <property type="project" value="UniProtKB-KW"/>
</dbReference>
<feature type="region of interest" description="Disordered" evidence="17">
    <location>
        <begin position="186"/>
        <end position="223"/>
    </location>
</feature>
<keyword evidence="15" id="KW-0233">DNA recombination</keyword>
<dbReference type="Gene3D" id="3.30.420.10">
    <property type="entry name" value="Ribonuclease H-like superfamily/Ribonuclease H"/>
    <property type="match status" value="1"/>
</dbReference>
<dbReference type="GO" id="GO:0003964">
    <property type="term" value="F:RNA-directed DNA polymerase activity"/>
    <property type="evidence" value="ECO:0007669"/>
    <property type="project" value="UniProtKB-KW"/>
</dbReference>
<keyword evidence="6" id="KW-0547">Nucleotide-binding</keyword>
<evidence type="ECO:0000256" key="16">
    <source>
        <dbReference type="PROSITE-ProRule" id="PRU00047"/>
    </source>
</evidence>
<keyword evidence="7" id="KW-0255">Endonuclease</keyword>
<feature type="compositionally biased region" description="Basic residues" evidence="17">
    <location>
        <begin position="777"/>
        <end position="796"/>
    </location>
</feature>
<dbReference type="InterPro" id="IPR025724">
    <property type="entry name" value="GAG-pre-integrase_dom"/>
</dbReference>
<dbReference type="STRING" id="67767.A0A0J7K4R5"/>
<keyword evidence="14" id="KW-0917">Virion maturation</keyword>
<feature type="compositionally biased region" description="Acidic residues" evidence="17">
    <location>
        <begin position="751"/>
        <end position="762"/>
    </location>
</feature>
<dbReference type="GO" id="GO:0005524">
    <property type="term" value="F:ATP binding"/>
    <property type="evidence" value="ECO:0007669"/>
    <property type="project" value="UniProtKB-KW"/>
</dbReference>
<dbReference type="PANTHER" id="PTHR42648:SF11">
    <property type="entry name" value="TRANSPOSON TY4-P GAG-POL POLYPROTEIN"/>
    <property type="match status" value="1"/>
</dbReference>
<dbReference type="InterPro" id="IPR057670">
    <property type="entry name" value="SH3_retrovirus"/>
</dbReference>
<keyword evidence="13" id="KW-0808">Transferase</keyword>
<organism evidence="20 21">
    <name type="scientific">Lasius niger</name>
    <name type="common">Black garden ant</name>
    <dbReference type="NCBI Taxonomy" id="67767"/>
    <lineage>
        <taxon>Eukaryota</taxon>
        <taxon>Metazoa</taxon>
        <taxon>Ecdysozoa</taxon>
        <taxon>Arthropoda</taxon>
        <taxon>Hexapoda</taxon>
        <taxon>Insecta</taxon>
        <taxon>Pterygota</taxon>
        <taxon>Neoptera</taxon>
        <taxon>Endopterygota</taxon>
        <taxon>Hymenoptera</taxon>
        <taxon>Apocrita</taxon>
        <taxon>Aculeata</taxon>
        <taxon>Formicoidea</taxon>
        <taxon>Formicidae</taxon>
        <taxon>Formicinae</taxon>
        <taxon>Lasius</taxon>
        <taxon>Lasius</taxon>
    </lineage>
</organism>
<dbReference type="InterPro" id="IPR036875">
    <property type="entry name" value="Znf_CCHC_sf"/>
</dbReference>
<reference evidence="20 21" key="1">
    <citation type="submission" date="2015-04" db="EMBL/GenBank/DDBJ databases">
        <title>Lasius niger genome sequencing.</title>
        <authorList>
            <person name="Konorov E.A."/>
            <person name="Nikitin M.A."/>
            <person name="Kirill M.V."/>
            <person name="Chang P."/>
        </authorList>
    </citation>
    <scope>NUCLEOTIDE SEQUENCE [LARGE SCALE GENOMIC DNA]</scope>
    <source>
        <tissue evidence="20">Whole</tissue>
    </source>
</reference>
<keyword evidence="21" id="KW-1185">Reference proteome</keyword>
<keyword evidence="11" id="KW-0229">DNA integration</keyword>
<evidence type="ECO:0000256" key="11">
    <source>
        <dbReference type="ARBA" id="ARBA00022908"/>
    </source>
</evidence>
<evidence type="ECO:0000256" key="10">
    <source>
        <dbReference type="ARBA" id="ARBA00022842"/>
    </source>
</evidence>
<gene>
    <name evidence="20" type="ORF">RF55_16205</name>
</gene>
<feature type="compositionally biased region" description="Basic and acidic residues" evidence="17">
    <location>
        <begin position="186"/>
        <end position="199"/>
    </location>
</feature>
<dbReference type="InterPro" id="IPR054722">
    <property type="entry name" value="PolX-like_BBD"/>
</dbReference>
<accession>A0A0J7K4R5</accession>
<dbReference type="Proteomes" id="UP000036403">
    <property type="component" value="Unassembled WGS sequence"/>
</dbReference>
<keyword evidence="4" id="KW-0540">Nuclease</keyword>
<dbReference type="InterPro" id="IPR001878">
    <property type="entry name" value="Znf_CCHC"/>
</dbReference>
<dbReference type="OrthoDB" id="7696622at2759"/>
<dbReference type="GO" id="GO:0006508">
    <property type="term" value="P:proteolysis"/>
    <property type="evidence" value="ECO:0007669"/>
    <property type="project" value="UniProtKB-KW"/>
</dbReference>
<keyword evidence="13" id="KW-0239">DNA-directed DNA polymerase</keyword>
<comment type="caution">
    <text evidence="20">The sequence shown here is derived from an EMBL/GenBank/DDBJ whole genome shotgun (WGS) entry which is preliminary data.</text>
</comment>
<dbReference type="PROSITE" id="PS50994">
    <property type="entry name" value="INTEGRASE"/>
    <property type="match status" value="1"/>
</dbReference>
<dbReference type="PaxDb" id="67767-A0A0J7K4R5"/>
<dbReference type="EMBL" id="LBMM01014117">
    <property type="protein sequence ID" value="KMQ85317.1"/>
    <property type="molecule type" value="Genomic_DNA"/>
</dbReference>
<evidence type="ECO:0000256" key="5">
    <source>
        <dbReference type="ARBA" id="ARBA00022723"/>
    </source>
</evidence>
<evidence type="ECO:0000256" key="13">
    <source>
        <dbReference type="ARBA" id="ARBA00022932"/>
    </source>
</evidence>
<keyword evidence="3" id="KW-0645">Protease</keyword>
<keyword evidence="16" id="KW-0862">Zinc</keyword>
<dbReference type="GO" id="GO:0008270">
    <property type="term" value="F:zinc ion binding"/>
    <property type="evidence" value="ECO:0007669"/>
    <property type="project" value="UniProtKB-KW"/>
</dbReference>
<dbReference type="GO" id="GO:0006310">
    <property type="term" value="P:DNA recombination"/>
    <property type="evidence" value="ECO:0007669"/>
    <property type="project" value="UniProtKB-KW"/>
</dbReference>
<feature type="region of interest" description="Disordered" evidence="17">
    <location>
        <begin position="748"/>
        <end position="819"/>
    </location>
</feature>
<dbReference type="GO" id="GO:0008233">
    <property type="term" value="F:peptidase activity"/>
    <property type="evidence" value="ECO:0007669"/>
    <property type="project" value="UniProtKB-KW"/>
</dbReference>
<dbReference type="InterPro" id="IPR001584">
    <property type="entry name" value="Integrase_cat-core"/>
</dbReference>
<dbReference type="GO" id="GO:0003676">
    <property type="term" value="F:nucleic acid binding"/>
    <property type="evidence" value="ECO:0007669"/>
    <property type="project" value="InterPro"/>
</dbReference>
<dbReference type="GO" id="GO:0003887">
    <property type="term" value="F:DNA-directed DNA polymerase activity"/>
    <property type="evidence" value="ECO:0007669"/>
    <property type="project" value="UniProtKB-KW"/>
</dbReference>
<evidence type="ECO:0000256" key="2">
    <source>
        <dbReference type="ARBA" id="ARBA00022612"/>
    </source>
</evidence>
<keyword evidence="16" id="KW-0863">Zinc-finger</keyword>
<protein>
    <submittedName>
        <fullName evidence="20">Retrovirus-related pol polyprotein from transposon tnt 1-94</fullName>
    </submittedName>
</protein>
<evidence type="ECO:0000313" key="20">
    <source>
        <dbReference type="EMBL" id="KMQ85317.1"/>
    </source>
</evidence>
<dbReference type="AlphaFoldDB" id="A0A0J7K4R5"/>
<dbReference type="InterPro" id="IPR039537">
    <property type="entry name" value="Retrotran_Ty1/copia-like"/>
</dbReference>
<dbReference type="PANTHER" id="PTHR42648">
    <property type="entry name" value="TRANSPOSASE, PUTATIVE-RELATED"/>
    <property type="match status" value="1"/>
</dbReference>
<evidence type="ECO:0000256" key="8">
    <source>
        <dbReference type="ARBA" id="ARBA00022801"/>
    </source>
</evidence>
<evidence type="ECO:0000256" key="12">
    <source>
        <dbReference type="ARBA" id="ARBA00022918"/>
    </source>
</evidence>
<evidence type="ECO:0000313" key="21">
    <source>
        <dbReference type="Proteomes" id="UP000036403"/>
    </source>
</evidence>
<evidence type="ECO:0000256" key="6">
    <source>
        <dbReference type="ARBA" id="ARBA00022741"/>
    </source>
</evidence>
<keyword evidence="12" id="KW-0695">RNA-directed DNA polymerase</keyword>
<dbReference type="Pfam" id="PF14223">
    <property type="entry name" value="Retrotran_gag_2"/>
    <property type="match status" value="1"/>
</dbReference>
<evidence type="ECO:0000256" key="14">
    <source>
        <dbReference type="ARBA" id="ARBA00023113"/>
    </source>
</evidence>
<feature type="compositionally biased region" description="Basic and acidic residues" evidence="17">
    <location>
        <begin position="763"/>
        <end position="776"/>
    </location>
</feature>
<proteinExistence type="predicted"/>
<keyword evidence="9" id="KW-0067">ATP-binding</keyword>
<evidence type="ECO:0000256" key="15">
    <source>
        <dbReference type="ARBA" id="ARBA00023172"/>
    </source>
</evidence>